<dbReference type="Pfam" id="PF24441">
    <property type="entry name" value="DUF7560"/>
    <property type="match status" value="1"/>
</dbReference>
<accession>A0AAP2Z6K7</accession>
<name>A0AAP2Z6K7_9EURY</name>
<dbReference type="AlphaFoldDB" id="A0AAP2Z6K7"/>
<proteinExistence type="predicted"/>
<comment type="caution">
    <text evidence="1">The sequence shown here is derived from an EMBL/GenBank/DDBJ whole genome shotgun (WGS) entry which is preliminary data.</text>
</comment>
<reference evidence="1 2" key="1">
    <citation type="submission" date="2022-09" db="EMBL/GenBank/DDBJ databases">
        <title>Enrichment on poylsaccharides allowed isolation of novel metabolic and taxonomic groups of Haloarchaea.</title>
        <authorList>
            <person name="Sorokin D.Y."/>
            <person name="Elcheninov A.G."/>
            <person name="Khizhniak T.V."/>
            <person name="Kolganova T.V."/>
            <person name="Kublanov I.V."/>
        </authorList>
    </citation>
    <scope>NUCLEOTIDE SEQUENCE [LARGE SCALE GENOMIC DNA]</scope>
    <source>
        <strain evidence="1 2">AArc-curdl1</strain>
    </source>
</reference>
<dbReference type="EMBL" id="JAOPJZ010000002">
    <property type="protein sequence ID" value="MCU4751158.1"/>
    <property type="molecule type" value="Genomic_DNA"/>
</dbReference>
<dbReference type="InterPro" id="IPR055982">
    <property type="entry name" value="DUF7560"/>
</dbReference>
<gene>
    <name evidence="1" type="ORF">OB919_04040</name>
</gene>
<evidence type="ECO:0000313" key="1">
    <source>
        <dbReference type="EMBL" id="MCU4751158.1"/>
    </source>
</evidence>
<organism evidence="1 2">
    <name type="scientific">Natronosalvus hydrolyticus</name>
    <dbReference type="NCBI Taxonomy" id="2979988"/>
    <lineage>
        <taxon>Archaea</taxon>
        <taxon>Methanobacteriati</taxon>
        <taxon>Methanobacteriota</taxon>
        <taxon>Stenosarchaea group</taxon>
        <taxon>Halobacteria</taxon>
        <taxon>Halobacteriales</taxon>
        <taxon>Natrialbaceae</taxon>
        <taxon>Natronosalvus</taxon>
    </lineage>
</organism>
<dbReference type="Proteomes" id="UP001321047">
    <property type="component" value="Unassembled WGS sequence"/>
</dbReference>
<sequence length="45" mass="4710">MPEYELTCPDCGQQLSVDRAVLEATVAHGCPLCGSSVSQECATPL</sequence>
<keyword evidence="2" id="KW-1185">Reference proteome</keyword>
<dbReference type="RefSeq" id="WP_342806647.1">
    <property type="nucleotide sequence ID" value="NZ_JAOPJZ010000002.1"/>
</dbReference>
<protein>
    <submittedName>
        <fullName evidence="1">Zinc ribbon domain-containing protein</fullName>
    </submittedName>
</protein>
<evidence type="ECO:0000313" key="2">
    <source>
        <dbReference type="Proteomes" id="UP001321047"/>
    </source>
</evidence>